<keyword evidence="2" id="KW-1185">Reference proteome</keyword>
<evidence type="ECO:0000256" key="1">
    <source>
        <dbReference type="SAM" id="MobiDB-lite"/>
    </source>
</evidence>
<name>A0A6J3LT05_9PEZI</name>
<feature type="region of interest" description="Disordered" evidence="1">
    <location>
        <begin position="41"/>
        <end position="66"/>
    </location>
</feature>
<reference evidence="3" key="3">
    <citation type="submission" date="2025-08" db="UniProtKB">
        <authorList>
            <consortium name="RefSeq"/>
        </authorList>
    </citation>
    <scope>IDENTIFICATION</scope>
    <source>
        <strain evidence="3">CBS 342.82</strain>
    </source>
</reference>
<accession>A0A6J3LT05</accession>
<proteinExistence type="predicted"/>
<sequence length="189" mass="21017">MSTGHILQVIAETVQGAERQQRYSHLLLLTMPRVQQSFPSLVSGCPGKDHNSWSAGRSPAHSNTNTVQNTNTDACAGQQTAHDKHARHHRSSIACTVPPEQRDDGEWNATADHKYAPSPQEPGPHHDPSSQSISHVRAPKARAYSSLIVWSMLLDFPNTKMAGRPEQVFHVFRPVHDQSLPLAREVHMY</sequence>
<feature type="region of interest" description="Disordered" evidence="1">
    <location>
        <begin position="81"/>
        <end position="137"/>
    </location>
</feature>
<evidence type="ECO:0000313" key="3">
    <source>
        <dbReference type="RefSeq" id="XP_033455455.1"/>
    </source>
</evidence>
<feature type="compositionally biased region" description="Polar residues" evidence="1">
    <location>
        <begin position="52"/>
        <end position="66"/>
    </location>
</feature>
<dbReference type="RefSeq" id="XP_033455455.1">
    <property type="nucleotide sequence ID" value="XM_033608200.1"/>
</dbReference>
<reference evidence="3" key="2">
    <citation type="submission" date="2020-04" db="EMBL/GenBank/DDBJ databases">
        <authorList>
            <consortium name="NCBI Genome Project"/>
        </authorList>
    </citation>
    <scope>NUCLEOTIDE SEQUENCE</scope>
    <source>
        <strain evidence="3">CBS 342.82</strain>
    </source>
</reference>
<dbReference type="Proteomes" id="UP000504637">
    <property type="component" value="Unplaced"/>
</dbReference>
<reference evidence="3" key="1">
    <citation type="submission" date="2020-01" db="EMBL/GenBank/DDBJ databases">
        <authorList>
            <consortium name="DOE Joint Genome Institute"/>
            <person name="Haridas S."/>
            <person name="Albert R."/>
            <person name="Binder M."/>
            <person name="Bloem J."/>
            <person name="Labutti K."/>
            <person name="Salamov A."/>
            <person name="Andreopoulos B."/>
            <person name="Baker S.E."/>
            <person name="Barry K."/>
            <person name="Bills G."/>
            <person name="Bluhm B.H."/>
            <person name="Cannon C."/>
            <person name="Castanera R."/>
            <person name="Culley D.E."/>
            <person name="Daum C."/>
            <person name="Ezra D."/>
            <person name="Gonzalez J.B."/>
            <person name="Henrissat B."/>
            <person name="Kuo A."/>
            <person name="Liang C."/>
            <person name="Lipzen A."/>
            <person name="Lutzoni F."/>
            <person name="Magnuson J."/>
            <person name="Mondo S."/>
            <person name="Nolan M."/>
            <person name="Ohm R."/>
            <person name="Pangilinan J."/>
            <person name="Park H.-J."/>
            <person name="Ramirez L."/>
            <person name="Alfaro M."/>
            <person name="Sun H."/>
            <person name="Tritt A."/>
            <person name="Yoshinaga Y."/>
            <person name="Zwiers L.-H."/>
            <person name="Turgeon B.G."/>
            <person name="Goodwin S.B."/>
            <person name="Spatafora J.W."/>
            <person name="Crous P.W."/>
            <person name="Grigoriev I.V."/>
        </authorList>
    </citation>
    <scope>NUCLEOTIDE SEQUENCE</scope>
    <source>
        <strain evidence="3">CBS 342.82</strain>
    </source>
</reference>
<dbReference type="GeneID" id="54366000"/>
<gene>
    <name evidence="3" type="ORF">K489DRAFT_418785</name>
</gene>
<feature type="compositionally biased region" description="Basic and acidic residues" evidence="1">
    <location>
        <begin position="100"/>
        <end position="115"/>
    </location>
</feature>
<dbReference type="AlphaFoldDB" id="A0A6J3LT05"/>
<organism evidence="3">
    <name type="scientific">Dissoconium aciculare CBS 342.82</name>
    <dbReference type="NCBI Taxonomy" id="1314786"/>
    <lineage>
        <taxon>Eukaryota</taxon>
        <taxon>Fungi</taxon>
        <taxon>Dikarya</taxon>
        <taxon>Ascomycota</taxon>
        <taxon>Pezizomycotina</taxon>
        <taxon>Dothideomycetes</taxon>
        <taxon>Dothideomycetidae</taxon>
        <taxon>Mycosphaerellales</taxon>
        <taxon>Dissoconiaceae</taxon>
        <taxon>Dissoconium</taxon>
    </lineage>
</organism>
<evidence type="ECO:0000313" key="2">
    <source>
        <dbReference type="Proteomes" id="UP000504637"/>
    </source>
</evidence>
<protein>
    <submittedName>
        <fullName evidence="3">Uncharacterized protein</fullName>
    </submittedName>
</protein>